<evidence type="ECO:0000313" key="3">
    <source>
        <dbReference type="EMBL" id="ADK86627.1"/>
    </source>
</evidence>
<keyword evidence="2" id="KW-0732">Signal</keyword>
<evidence type="ECO:0000313" key="4">
    <source>
        <dbReference type="Proteomes" id="UP000009047"/>
    </source>
</evidence>
<keyword evidence="1" id="KW-0812">Transmembrane</keyword>
<reference evidence="3 4" key="1">
    <citation type="journal article" date="2010" name="Stand. Genomic Sci.">
        <title>Complete genome sequence of Desulfarculus baarsii type strain (2st14).</title>
        <authorList>
            <person name="Sun H."/>
            <person name="Spring S."/>
            <person name="Lapidus A."/>
            <person name="Davenport K."/>
            <person name="Del Rio T.G."/>
            <person name="Tice H."/>
            <person name="Nolan M."/>
            <person name="Copeland A."/>
            <person name="Cheng J.F."/>
            <person name="Lucas S."/>
            <person name="Tapia R."/>
            <person name="Goodwin L."/>
            <person name="Pitluck S."/>
            <person name="Ivanova N."/>
            <person name="Pagani I."/>
            <person name="Mavromatis K."/>
            <person name="Ovchinnikova G."/>
            <person name="Pati A."/>
            <person name="Chen A."/>
            <person name="Palaniappan K."/>
            <person name="Hauser L."/>
            <person name="Chang Y.J."/>
            <person name="Jeffries C.D."/>
            <person name="Detter J.C."/>
            <person name="Han C."/>
            <person name="Rohde M."/>
            <person name="Brambilla E."/>
            <person name="Goker M."/>
            <person name="Woyke T."/>
            <person name="Bristow J."/>
            <person name="Eisen J.A."/>
            <person name="Markowitz V."/>
            <person name="Hugenholtz P."/>
            <person name="Kyrpides N.C."/>
            <person name="Klenk H.P."/>
            <person name="Land M."/>
        </authorList>
    </citation>
    <scope>NUCLEOTIDE SEQUENCE [LARGE SCALE GENOMIC DNA]</scope>
    <source>
        <strain evidence="4">ATCC 33931 / DSM 2075 / LMG 7858 / VKM B-1802 / 2st14</strain>
    </source>
</reference>
<dbReference type="Proteomes" id="UP000009047">
    <property type="component" value="Chromosome"/>
</dbReference>
<gene>
    <name evidence="3" type="ordered locus">Deba_3274</name>
</gene>
<dbReference type="PROSITE" id="PS51257">
    <property type="entry name" value="PROKAR_LIPOPROTEIN"/>
    <property type="match status" value="1"/>
</dbReference>
<keyword evidence="1" id="KW-0472">Membrane</keyword>
<feature type="transmembrane region" description="Helical" evidence="1">
    <location>
        <begin position="50"/>
        <end position="71"/>
    </location>
</feature>
<dbReference type="STRING" id="644282.Deba_3274"/>
<protein>
    <submittedName>
        <fullName evidence="3">DNA repair protein RadC</fullName>
    </submittedName>
</protein>
<dbReference type="AlphaFoldDB" id="E1QM42"/>
<accession>E1QM42</accession>
<keyword evidence="1" id="KW-1133">Transmembrane helix</keyword>
<keyword evidence="4" id="KW-1185">Reference proteome</keyword>
<proteinExistence type="predicted"/>
<dbReference type="EMBL" id="CP002085">
    <property type="protein sequence ID" value="ADK86627.1"/>
    <property type="molecule type" value="Genomic_DNA"/>
</dbReference>
<feature type="signal peptide" evidence="2">
    <location>
        <begin position="1"/>
        <end position="26"/>
    </location>
</feature>
<organism evidence="3 4">
    <name type="scientific">Desulfarculus baarsii (strain ATCC 33931 / DSM 2075 / LMG 7858 / VKM B-1802 / 2st14)</name>
    <dbReference type="NCBI Taxonomy" id="644282"/>
    <lineage>
        <taxon>Bacteria</taxon>
        <taxon>Pseudomonadati</taxon>
        <taxon>Thermodesulfobacteriota</taxon>
        <taxon>Desulfarculia</taxon>
        <taxon>Desulfarculales</taxon>
        <taxon>Desulfarculaceae</taxon>
        <taxon>Desulfarculus</taxon>
    </lineage>
</organism>
<dbReference type="KEGG" id="dbr:Deba_3274"/>
<evidence type="ECO:0000256" key="1">
    <source>
        <dbReference type="SAM" id="Phobius"/>
    </source>
</evidence>
<sequence>MCGHLVKCGLAAAALCGALTGGCAFRASGPPASLPGVESQALPPVGDGGAWAIWFWLALALAAALAAIFGLGREERRGALGPPLSREELALYRTAREALSFLIKKRLRALRVVSLEAFRLRRGA</sequence>
<dbReference type="HOGENOM" id="CLU_2000205_0_0_7"/>
<evidence type="ECO:0000256" key="2">
    <source>
        <dbReference type="SAM" id="SignalP"/>
    </source>
</evidence>
<name>E1QM42_DESB2</name>
<feature type="chain" id="PRO_5003150291" evidence="2">
    <location>
        <begin position="27"/>
        <end position="124"/>
    </location>
</feature>